<reference evidence="1 2" key="1">
    <citation type="submission" date="2024-02" db="EMBL/GenBank/DDBJ databases">
        <authorList>
            <person name="Chen Y."/>
            <person name="Shah S."/>
            <person name="Dougan E. K."/>
            <person name="Thang M."/>
            <person name="Chan C."/>
        </authorList>
    </citation>
    <scope>NUCLEOTIDE SEQUENCE [LARGE SCALE GENOMIC DNA]</scope>
</reference>
<proteinExistence type="predicted"/>
<dbReference type="Proteomes" id="UP001642484">
    <property type="component" value="Unassembled WGS sequence"/>
</dbReference>
<organism evidence="1 2">
    <name type="scientific">Durusdinium trenchii</name>
    <dbReference type="NCBI Taxonomy" id="1381693"/>
    <lineage>
        <taxon>Eukaryota</taxon>
        <taxon>Sar</taxon>
        <taxon>Alveolata</taxon>
        <taxon>Dinophyceae</taxon>
        <taxon>Suessiales</taxon>
        <taxon>Symbiodiniaceae</taxon>
        <taxon>Durusdinium</taxon>
    </lineage>
</organism>
<dbReference type="EMBL" id="CAXAMN010024217">
    <property type="protein sequence ID" value="CAK9084657.1"/>
    <property type="molecule type" value="Genomic_DNA"/>
</dbReference>
<evidence type="ECO:0000313" key="1">
    <source>
        <dbReference type="EMBL" id="CAK9084657.1"/>
    </source>
</evidence>
<protein>
    <submittedName>
        <fullName evidence="1">Uncharacterized protein</fullName>
    </submittedName>
</protein>
<evidence type="ECO:0000313" key="2">
    <source>
        <dbReference type="Proteomes" id="UP001642484"/>
    </source>
</evidence>
<name>A0ABP0Q8T5_9DINO</name>
<gene>
    <name evidence="1" type="ORF">CCMP2556_LOCUS41151</name>
</gene>
<accession>A0ABP0Q8T5</accession>
<comment type="caution">
    <text evidence="1">The sequence shown here is derived from an EMBL/GenBank/DDBJ whole genome shotgun (WGS) entry which is preliminary data.</text>
</comment>
<sequence length="394" mass="45122">MKDEVNLKGLTYNTRLLYAVIPSSMYAKKDKTIDALIKAMVDDLNKLYHEGFEVRMEGASVRMRPVWIGTKGDWPWMRKLYKLKSGFQAQCHRKCHLCDGADWWDMAPSSHLRNLPLGYHNPSPYWPNFRSPMFDLPGGQDAFRIRTDPTHTYHIGYGKDENASILVLLAQLGHFGGKGSLDAKLERAFERFAIYCKSTRKHTSITFFSKKQFKIQQKGSFPCGGGKGHDTAVLGAWLETELTSVSADSFESPWREIVQVMKYMNRASCFFWRLLYTSGMFLSKESAQSAITAGWDMVEGYAVCSSLTAAQGLRLFKCRPKLHMMGHITLILQHELLRGAEPMNPACWMCWGDEDFIGRISRTSRHQHSRTSPLRTLQVSLMAYKRHWNTCFTD</sequence>
<keyword evidence="2" id="KW-1185">Reference proteome</keyword>